<proteinExistence type="predicted"/>
<dbReference type="Proteomes" id="UP000594263">
    <property type="component" value="Unplaced"/>
</dbReference>
<dbReference type="EnsemblPlants" id="Kaladp1218s0004.1.v1.1">
    <property type="protein sequence ID" value="Kaladp1218s0004.1.v1.1.CDS.1"/>
    <property type="gene ID" value="Kaladp1218s0004.v1.1"/>
</dbReference>
<organism evidence="1 2">
    <name type="scientific">Kalanchoe fedtschenkoi</name>
    <name type="common">Lavender scallops</name>
    <name type="synonym">South American air plant</name>
    <dbReference type="NCBI Taxonomy" id="63787"/>
    <lineage>
        <taxon>Eukaryota</taxon>
        <taxon>Viridiplantae</taxon>
        <taxon>Streptophyta</taxon>
        <taxon>Embryophyta</taxon>
        <taxon>Tracheophyta</taxon>
        <taxon>Spermatophyta</taxon>
        <taxon>Magnoliopsida</taxon>
        <taxon>eudicotyledons</taxon>
        <taxon>Gunneridae</taxon>
        <taxon>Pentapetalae</taxon>
        <taxon>Saxifragales</taxon>
        <taxon>Crassulaceae</taxon>
        <taxon>Kalanchoe</taxon>
    </lineage>
</organism>
<sequence>MSSVCAWCHVCHPQTVVSGSALFVMSSDVHLRFRSLFFIVKYTEHCSYLLKATARLLKSECSGSFFPNQFPCCDFCRL</sequence>
<protein>
    <submittedName>
        <fullName evidence="1">Uncharacterized protein</fullName>
    </submittedName>
</protein>
<accession>A0A7N1A9S7</accession>
<evidence type="ECO:0000313" key="1">
    <source>
        <dbReference type="EnsemblPlants" id="Kaladp1218s0004.1.v1.1.CDS.1"/>
    </source>
</evidence>
<name>A0A7N1A9S7_KALFE</name>
<dbReference type="AlphaFoldDB" id="A0A7N1A9S7"/>
<dbReference type="Gramene" id="Kaladp1218s0004.1.v1.1">
    <property type="protein sequence ID" value="Kaladp1218s0004.1.v1.1.CDS.1"/>
    <property type="gene ID" value="Kaladp1218s0004.v1.1"/>
</dbReference>
<reference evidence="1" key="1">
    <citation type="submission" date="2021-01" db="UniProtKB">
        <authorList>
            <consortium name="EnsemblPlants"/>
        </authorList>
    </citation>
    <scope>IDENTIFICATION</scope>
</reference>
<evidence type="ECO:0000313" key="2">
    <source>
        <dbReference type="Proteomes" id="UP000594263"/>
    </source>
</evidence>
<keyword evidence="2" id="KW-1185">Reference proteome</keyword>